<proteinExistence type="predicted"/>
<reference evidence="1 2" key="1">
    <citation type="submission" date="2024-02" db="EMBL/GenBank/DDBJ databases">
        <authorList>
            <person name="Daric V."/>
            <person name="Darras S."/>
        </authorList>
    </citation>
    <scope>NUCLEOTIDE SEQUENCE [LARGE SCALE GENOMIC DNA]</scope>
</reference>
<name>A0ABP0FI36_CLALP</name>
<organism evidence="1 2">
    <name type="scientific">Clavelina lepadiformis</name>
    <name type="common">Light-bulb sea squirt</name>
    <name type="synonym">Ascidia lepadiformis</name>
    <dbReference type="NCBI Taxonomy" id="159417"/>
    <lineage>
        <taxon>Eukaryota</taxon>
        <taxon>Metazoa</taxon>
        <taxon>Chordata</taxon>
        <taxon>Tunicata</taxon>
        <taxon>Ascidiacea</taxon>
        <taxon>Aplousobranchia</taxon>
        <taxon>Clavelinidae</taxon>
        <taxon>Clavelina</taxon>
    </lineage>
</organism>
<protein>
    <submittedName>
        <fullName evidence="1">Uncharacterized protein</fullName>
    </submittedName>
</protein>
<gene>
    <name evidence="1" type="ORF">CVLEPA_LOCUS9573</name>
</gene>
<evidence type="ECO:0000313" key="1">
    <source>
        <dbReference type="EMBL" id="CAK8679325.1"/>
    </source>
</evidence>
<evidence type="ECO:0000313" key="2">
    <source>
        <dbReference type="Proteomes" id="UP001642483"/>
    </source>
</evidence>
<comment type="caution">
    <text evidence="1">The sequence shown here is derived from an EMBL/GenBank/DDBJ whole genome shotgun (WGS) entry which is preliminary data.</text>
</comment>
<sequence>MVSELNSCSGIIVNIQPTQAVCSGTAHGWCMAKKSRSPGALYFKVVVENDKRDSCPWGDPFTANIAENLGTENQLADQFQKYFFWF</sequence>
<dbReference type="Proteomes" id="UP001642483">
    <property type="component" value="Unassembled WGS sequence"/>
</dbReference>
<accession>A0ABP0FI36</accession>
<keyword evidence="2" id="KW-1185">Reference proteome</keyword>
<dbReference type="EMBL" id="CAWYQH010000057">
    <property type="protein sequence ID" value="CAK8679325.1"/>
    <property type="molecule type" value="Genomic_DNA"/>
</dbReference>